<protein>
    <submittedName>
        <fullName evidence="4">Putative N-acetyltransferase YhbS</fullName>
    </submittedName>
</protein>
<dbReference type="OrthoDB" id="4119890at2"/>
<dbReference type="RefSeq" id="WP_141929187.1">
    <property type="nucleotide sequence ID" value="NZ_BAABCI010000001.1"/>
</dbReference>
<dbReference type="SUPFAM" id="SSF55729">
    <property type="entry name" value="Acyl-CoA N-acyltransferases (Nat)"/>
    <property type="match status" value="2"/>
</dbReference>
<dbReference type="InterPro" id="IPR016181">
    <property type="entry name" value="Acyl_CoA_acyltransferase"/>
</dbReference>
<evidence type="ECO:0000259" key="3">
    <source>
        <dbReference type="PROSITE" id="PS51186"/>
    </source>
</evidence>
<keyword evidence="2" id="KW-0012">Acyltransferase</keyword>
<dbReference type="Proteomes" id="UP000320806">
    <property type="component" value="Unassembled WGS sequence"/>
</dbReference>
<dbReference type="EMBL" id="VFMO01000001">
    <property type="protein sequence ID" value="TQJ15707.1"/>
    <property type="molecule type" value="Genomic_DNA"/>
</dbReference>
<dbReference type="Pfam" id="PF00583">
    <property type="entry name" value="Acetyltransf_1"/>
    <property type="match status" value="2"/>
</dbReference>
<name>A0A542EK37_9MICO</name>
<dbReference type="InterPro" id="IPR050832">
    <property type="entry name" value="Bact_Acetyltransf"/>
</dbReference>
<reference evidence="4 5" key="1">
    <citation type="submission" date="2019-06" db="EMBL/GenBank/DDBJ databases">
        <title>Sequencing the genomes of 1000 actinobacteria strains.</title>
        <authorList>
            <person name="Klenk H.-P."/>
        </authorList>
    </citation>
    <scope>NUCLEOTIDE SEQUENCE [LARGE SCALE GENOMIC DNA]</scope>
    <source>
        <strain evidence="4 5">DSM 19828</strain>
    </source>
</reference>
<dbReference type="Gene3D" id="3.40.630.30">
    <property type="match status" value="1"/>
</dbReference>
<evidence type="ECO:0000256" key="1">
    <source>
        <dbReference type="ARBA" id="ARBA00022679"/>
    </source>
</evidence>
<dbReference type="PROSITE" id="PS51186">
    <property type="entry name" value="GNAT"/>
    <property type="match status" value="2"/>
</dbReference>
<dbReference type="GO" id="GO:0016747">
    <property type="term" value="F:acyltransferase activity, transferring groups other than amino-acyl groups"/>
    <property type="evidence" value="ECO:0007669"/>
    <property type="project" value="InterPro"/>
</dbReference>
<keyword evidence="1 4" id="KW-0808">Transferase</keyword>
<organism evidence="4 5">
    <name type="scientific">Yimella lutea</name>
    <dbReference type="NCBI Taxonomy" id="587872"/>
    <lineage>
        <taxon>Bacteria</taxon>
        <taxon>Bacillati</taxon>
        <taxon>Actinomycetota</taxon>
        <taxon>Actinomycetes</taxon>
        <taxon>Micrococcales</taxon>
        <taxon>Dermacoccaceae</taxon>
        <taxon>Yimella</taxon>
    </lineage>
</organism>
<keyword evidence="5" id="KW-1185">Reference proteome</keyword>
<dbReference type="CDD" id="cd04301">
    <property type="entry name" value="NAT_SF"/>
    <property type="match status" value="1"/>
</dbReference>
<evidence type="ECO:0000313" key="4">
    <source>
        <dbReference type="EMBL" id="TQJ15707.1"/>
    </source>
</evidence>
<dbReference type="PANTHER" id="PTHR43877">
    <property type="entry name" value="AMINOALKYLPHOSPHONATE N-ACETYLTRANSFERASE-RELATED-RELATED"/>
    <property type="match status" value="1"/>
</dbReference>
<dbReference type="InterPro" id="IPR000182">
    <property type="entry name" value="GNAT_dom"/>
</dbReference>
<feature type="domain" description="N-acetyltransferase" evidence="3">
    <location>
        <begin position="196"/>
        <end position="344"/>
    </location>
</feature>
<proteinExistence type="predicted"/>
<comment type="caution">
    <text evidence="4">The sequence shown here is derived from an EMBL/GenBank/DDBJ whole genome shotgun (WGS) entry which is preliminary data.</text>
</comment>
<gene>
    <name evidence="4" type="ORF">FB459_3265</name>
</gene>
<dbReference type="PANTHER" id="PTHR43877:SF1">
    <property type="entry name" value="ACETYLTRANSFERASE"/>
    <property type="match status" value="1"/>
</dbReference>
<accession>A0A542EK37</accession>
<dbReference type="AlphaFoldDB" id="A0A542EK37"/>
<sequence length="352" mass="39004">MTFEVREIDLFGAGEQAQHWIDVQTRSGEAVWGSEHSGWSLGEVRGRRRGTQHTFIDLAAVEGDAVIGMAAVAMPAHDNKHLALLMLHVDPDHRKKGVGMALAQDVLRRIGEAGRTTVQVDTETPTDAEVSVGPAFAERFGFSNVQTLFRSAMPLPADRDRLAGLAAGEGIEDAAAFRVEWRVDDVPDEWLPGLAILEQRMSTDAPQGDMTTEEEAWTPERVRENLDWATKQAQRHVVVAVAFEGEEMAGFTQVEAPRETPTLAYQQDTLVLREARGHGLGLRLKAAAALALMDELPRVSRVRTWNADDNRHMLAVNADLGYERQGVLQVWELDLTRWWSGTPETLDNLGRC</sequence>
<evidence type="ECO:0000313" key="5">
    <source>
        <dbReference type="Proteomes" id="UP000320806"/>
    </source>
</evidence>
<feature type="domain" description="N-acetyltransferase" evidence="3">
    <location>
        <begin position="3"/>
        <end position="158"/>
    </location>
</feature>
<evidence type="ECO:0000256" key="2">
    <source>
        <dbReference type="ARBA" id="ARBA00023315"/>
    </source>
</evidence>